<dbReference type="InterPro" id="IPR000917">
    <property type="entry name" value="Sulfatase_N"/>
</dbReference>
<dbReference type="AlphaFoldDB" id="A0ABD5QS41"/>
<dbReference type="RefSeq" id="WP_122104860.1">
    <property type="nucleotide sequence ID" value="NZ_JBHSKV010000013.1"/>
</dbReference>
<dbReference type="InterPro" id="IPR052701">
    <property type="entry name" value="GAG_Ulvan_Degrading_Sulfatases"/>
</dbReference>
<comment type="caution">
    <text evidence="2">The sequence shown here is derived from an EMBL/GenBank/DDBJ whole genome shotgun (WGS) entry which is preliminary data.</text>
</comment>
<dbReference type="Proteomes" id="UP001596145">
    <property type="component" value="Unassembled WGS sequence"/>
</dbReference>
<sequence length="401" mass="45615">MGDPRNVVLVTIDSLRADRCGHLGHDGGLTPTIDELAEDGLRFHNAIAPDGSTRGSSTTFMTGDYPFDRPGVDRRETIRRQLRARDTIAERFGRMGYETGAFTANPWTSRSFGFDKGFDHFEDFMDDTTSNRFDVDGNGDGGAVRGTAIRLLDWWEGQEMFMSWESFYDDIERWIRSAEEPYFLWVFLVDVHMPYIPPKEYLRFWPLTYAANAWLFGGANDRTSPLFRKQLLSAYDRTVEYTDDFVATLLDDVGDDTAVCVHADHGELFGEDGRYGHGYLHESVINVPLVVGNVPAERVDRPVSLEAIPELLTGLAVGDRPTVERPYVTTRNNAGMRIARGSNWRYQRTTGGESVSIRENGQWHRREEHPLYEIGRSIVRRRDATDAERERVATAVRDLEV</sequence>
<organism evidence="2 3">
    <name type="scientific">Halorubrum glutamatedens</name>
    <dbReference type="NCBI Taxonomy" id="2707018"/>
    <lineage>
        <taxon>Archaea</taxon>
        <taxon>Methanobacteriati</taxon>
        <taxon>Methanobacteriota</taxon>
        <taxon>Stenosarchaea group</taxon>
        <taxon>Halobacteria</taxon>
        <taxon>Halobacteriales</taxon>
        <taxon>Haloferacaceae</taxon>
        <taxon>Halorubrum</taxon>
    </lineage>
</organism>
<evidence type="ECO:0000259" key="1">
    <source>
        <dbReference type="Pfam" id="PF00884"/>
    </source>
</evidence>
<proteinExistence type="predicted"/>
<accession>A0ABD5QS41</accession>
<evidence type="ECO:0000313" key="3">
    <source>
        <dbReference type="Proteomes" id="UP001596145"/>
    </source>
</evidence>
<keyword evidence="3" id="KW-1185">Reference proteome</keyword>
<dbReference type="Pfam" id="PF00884">
    <property type="entry name" value="Sulfatase"/>
    <property type="match status" value="1"/>
</dbReference>
<dbReference type="Gene3D" id="3.40.720.10">
    <property type="entry name" value="Alkaline Phosphatase, subunit A"/>
    <property type="match status" value="1"/>
</dbReference>
<dbReference type="SUPFAM" id="SSF53649">
    <property type="entry name" value="Alkaline phosphatase-like"/>
    <property type="match status" value="1"/>
</dbReference>
<dbReference type="PANTHER" id="PTHR43751">
    <property type="entry name" value="SULFATASE"/>
    <property type="match status" value="1"/>
</dbReference>
<dbReference type="InterPro" id="IPR017850">
    <property type="entry name" value="Alkaline_phosphatase_core_sf"/>
</dbReference>
<gene>
    <name evidence="2" type="ORF">ACFPJA_10185</name>
</gene>
<name>A0ABD5QS41_9EURY</name>
<protein>
    <submittedName>
        <fullName evidence="2">Sulfatase</fullName>
    </submittedName>
</protein>
<dbReference type="PANTHER" id="PTHR43751:SF3">
    <property type="entry name" value="SULFATASE N-TERMINAL DOMAIN-CONTAINING PROTEIN"/>
    <property type="match status" value="1"/>
</dbReference>
<dbReference type="CDD" id="cd16148">
    <property type="entry name" value="sulfatase_like"/>
    <property type="match status" value="1"/>
</dbReference>
<evidence type="ECO:0000313" key="2">
    <source>
        <dbReference type="EMBL" id="MFC5135080.1"/>
    </source>
</evidence>
<dbReference type="EMBL" id="JBHSKV010000013">
    <property type="protein sequence ID" value="MFC5135080.1"/>
    <property type="molecule type" value="Genomic_DNA"/>
</dbReference>
<feature type="domain" description="Sulfatase N-terminal" evidence="1">
    <location>
        <begin position="5"/>
        <end position="291"/>
    </location>
</feature>
<reference evidence="2 3" key="1">
    <citation type="journal article" date="2019" name="Int. J. Syst. Evol. Microbiol.">
        <title>The Global Catalogue of Microorganisms (GCM) 10K type strain sequencing project: providing services to taxonomists for standard genome sequencing and annotation.</title>
        <authorList>
            <consortium name="The Broad Institute Genomics Platform"/>
            <consortium name="The Broad Institute Genome Sequencing Center for Infectious Disease"/>
            <person name="Wu L."/>
            <person name="Ma J."/>
        </authorList>
    </citation>
    <scope>NUCLEOTIDE SEQUENCE [LARGE SCALE GENOMIC DNA]</scope>
    <source>
        <strain evidence="2 3">CGMCC 1.16026</strain>
    </source>
</reference>